<name>A0A7I5EAW5_HAECO</name>
<dbReference type="Proteomes" id="UP000025227">
    <property type="component" value="Unplaced"/>
</dbReference>
<keyword evidence="1" id="KW-1185">Reference proteome</keyword>
<sequence length="150" mass="17320">MLRIPLYTQVQKGNWSSELRQRTKIRESVDYAKNRRSGVPVTLCDIVITLDQGGYWVDTWGHQTNSRTSATEMVRLLHDSSERKDVRPRVIEARTIYWATLACGRDEWRRCWCPLRKSMIIESTGDAGDEQLKMERDGQNRSNPAAVSCC</sequence>
<dbReference type="WBParaSite" id="HCON_00111360-00001">
    <property type="protein sequence ID" value="HCON_00111360-00001"/>
    <property type="gene ID" value="HCON_00111360"/>
</dbReference>
<dbReference type="OrthoDB" id="5814184at2759"/>
<organism evidence="1 2">
    <name type="scientific">Haemonchus contortus</name>
    <name type="common">Barber pole worm</name>
    <dbReference type="NCBI Taxonomy" id="6289"/>
    <lineage>
        <taxon>Eukaryota</taxon>
        <taxon>Metazoa</taxon>
        <taxon>Ecdysozoa</taxon>
        <taxon>Nematoda</taxon>
        <taxon>Chromadorea</taxon>
        <taxon>Rhabditida</taxon>
        <taxon>Rhabditina</taxon>
        <taxon>Rhabditomorpha</taxon>
        <taxon>Strongyloidea</taxon>
        <taxon>Trichostrongylidae</taxon>
        <taxon>Haemonchus</taxon>
    </lineage>
</organism>
<reference evidence="2" key="1">
    <citation type="submission" date="2020-12" db="UniProtKB">
        <authorList>
            <consortium name="WormBaseParasite"/>
        </authorList>
    </citation>
    <scope>IDENTIFICATION</scope>
    <source>
        <strain evidence="2">MHco3</strain>
    </source>
</reference>
<accession>A0A7I5EAW5</accession>
<protein>
    <submittedName>
        <fullName evidence="2">Uncharacterized protein</fullName>
    </submittedName>
</protein>
<dbReference type="AlphaFoldDB" id="A0A7I5EAW5"/>
<evidence type="ECO:0000313" key="1">
    <source>
        <dbReference type="Proteomes" id="UP000025227"/>
    </source>
</evidence>
<evidence type="ECO:0000313" key="2">
    <source>
        <dbReference type="WBParaSite" id="HCON_00111360-00001"/>
    </source>
</evidence>
<proteinExistence type="predicted"/>